<evidence type="ECO:0000313" key="5">
    <source>
        <dbReference type="EMBL" id="NMM44773.1"/>
    </source>
</evidence>
<reference evidence="5 6" key="1">
    <citation type="submission" date="2020-04" db="EMBL/GenBank/DDBJ databases">
        <title>Rhodospirillaceae bacterium KN72 isolated from deep sea.</title>
        <authorList>
            <person name="Zhang D.-C."/>
        </authorList>
    </citation>
    <scope>NUCLEOTIDE SEQUENCE [LARGE SCALE GENOMIC DNA]</scope>
    <source>
        <strain evidence="5 6">KN72</strain>
    </source>
</reference>
<dbReference type="PANTHER" id="PTHR43736:SF1">
    <property type="entry name" value="DIHYDRONEOPTERIN TRIPHOSPHATE DIPHOSPHATASE"/>
    <property type="match status" value="1"/>
</dbReference>
<dbReference type="PROSITE" id="PS51462">
    <property type="entry name" value="NUDIX"/>
    <property type="match status" value="1"/>
</dbReference>
<accession>A0A7Y0E034</accession>
<dbReference type="SUPFAM" id="SSF55811">
    <property type="entry name" value="Nudix"/>
    <property type="match status" value="1"/>
</dbReference>
<dbReference type="PROSITE" id="PS00893">
    <property type="entry name" value="NUDIX_BOX"/>
    <property type="match status" value="1"/>
</dbReference>
<dbReference type="PANTHER" id="PTHR43736">
    <property type="entry name" value="ADP-RIBOSE PYROPHOSPHATASE"/>
    <property type="match status" value="1"/>
</dbReference>
<dbReference type="GO" id="GO:0016787">
    <property type="term" value="F:hydrolase activity"/>
    <property type="evidence" value="ECO:0007669"/>
    <property type="project" value="UniProtKB-KW"/>
</dbReference>
<comment type="cofactor">
    <cofactor evidence="1">
        <name>Mg(2+)</name>
        <dbReference type="ChEBI" id="CHEBI:18420"/>
    </cofactor>
</comment>
<name>A0A7Y0E034_9PROT</name>
<protein>
    <submittedName>
        <fullName evidence="5">NUDIX hydrolase</fullName>
    </submittedName>
</protein>
<dbReference type="InterPro" id="IPR020084">
    <property type="entry name" value="NUDIX_hydrolase_CS"/>
</dbReference>
<dbReference type="Pfam" id="PF00293">
    <property type="entry name" value="NUDIX"/>
    <property type="match status" value="1"/>
</dbReference>
<proteinExistence type="inferred from homology"/>
<keyword evidence="6" id="KW-1185">Reference proteome</keyword>
<dbReference type="AlphaFoldDB" id="A0A7Y0E034"/>
<dbReference type="InterPro" id="IPR015797">
    <property type="entry name" value="NUDIX_hydrolase-like_dom_sf"/>
</dbReference>
<dbReference type="PRINTS" id="PR00502">
    <property type="entry name" value="NUDIXFAMILY"/>
</dbReference>
<dbReference type="RefSeq" id="WP_169625170.1">
    <property type="nucleotide sequence ID" value="NZ_JABBNT010000003.1"/>
</dbReference>
<evidence type="ECO:0000259" key="4">
    <source>
        <dbReference type="PROSITE" id="PS51462"/>
    </source>
</evidence>
<sequence length="143" mass="15764">MTDIPQRPLIGIGTIVLRDTPGAVEVLLIRRGTAPEIGRWSLPGGKQDFGEGVRDAARREVLEETGIAVEIQALLDVVDMLPSPANGDRHYTLINFRARPVGGTLQAGDDAMDARWVPLTDLDDYNLWVETRRVIELAARHKS</sequence>
<dbReference type="InterPro" id="IPR000086">
    <property type="entry name" value="NUDIX_hydrolase_dom"/>
</dbReference>
<gene>
    <name evidence="5" type="ORF">HH303_09815</name>
</gene>
<dbReference type="EMBL" id="JABBNT010000003">
    <property type="protein sequence ID" value="NMM44773.1"/>
    <property type="molecule type" value="Genomic_DNA"/>
</dbReference>
<evidence type="ECO:0000256" key="2">
    <source>
        <dbReference type="ARBA" id="ARBA00022801"/>
    </source>
</evidence>
<keyword evidence="2 3" id="KW-0378">Hydrolase</keyword>
<dbReference type="CDD" id="cd04673">
    <property type="entry name" value="NUDIX_ADPRase"/>
    <property type="match status" value="1"/>
</dbReference>
<feature type="domain" description="Nudix hydrolase" evidence="4">
    <location>
        <begin position="7"/>
        <end position="140"/>
    </location>
</feature>
<dbReference type="InterPro" id="IPR020476">
    <property type="entry name" value="Nudix_hydrolase"/>
</dbReference>
<organism evidence="5 6">
    <name type="scientific">Pacificispira spongiicola</name>
    <dbReference type="NCBI Taxonomy" id="2729598"/>
    <lineage>
        <taxon>Bacteria</taxon>
        <taxon>Pseudomonadati</taxon>
        <taxon>Pseudomonadota</taxon>
        <taxon>Alphaproteobacteria</taxon>
        <taxon>Rhodospirillales</taxon>
        <taxon>Rhodospirillaceae</taxon>
        <taxon>Pacificispira</taxon>
    </lineage>
</organism>
<dbReference type="Proteomes" id="UP000539372">
    <property type="component" value="Unassembled WGS sequence"/>
</dbReference>
<evidence type="ECO:0000256" key="3">
    <source>
        <dbReference type="RuleBase" id="RU003476"/>
    </source>
</evidence>
<comment type="similarity">
    <text evidence="3">Belongs to the Nudix hydrolase family.</text>
</comment>
<comment type="caution">
    <text evidence="5">The sequence shown here is derived from an EMBL/GenBank/DDBJ whole genome shotgun (WGS) entry which is preliminary data.</text>
</comment>
<dbReference type="Gene3D" id="3.90.79.10">
    <property type="entry name" value="Nucleoside Triphosphate Pyrophosphohydrolase"/>
    <property type="match status" value="1"/>
</dbReference>
<evidence type="ECO:0000256" key="1">
    <source>
        <dbReference type="ARBA" id="ARBA00001946"/>
    </source>
</evidence>
<evidence type="ECO:0000313" key="6">
    <source>
        <dbReference type="Proteomes" id="UP000539372"/>
    </source>
</evidence>